<evidence type="ECO:0000313" key="4">
    <source>
        <dbReference type="Proteomes" id="UP001610728"/>
    </source>
</evidence>
<organism evidence="3 4">
    <name type="scientific">Ceratocystis lukuohia</name>
    <dbReference type="NCBI Taxonomy" id="2019550"/>
    <lineage>
        <taxon>Eukaryota</taxon>
        <taxon>Fungi</taxon>
        <taxon>Dikarya</taxon>
        <taxon>Ascomycota</taxon>
        <taxon>Pezizomycotina</taxon>
        <taxon>Sordariomycetes</taxon>
        <taxon>Hypocreomycetidae</taxon>
        <taxon>Microascales</taxon>
        <taxon>Ceratocystidaceae</taxon>
        <taxon>Ceratocystis</taxon>
    </lineage>
</organism>
<dbReference type="Proteomes" id="UP001610728">
    <property type="component" value="Unassembled WGS sequence"/>
</dbReference>
<proteinExistence type="predicted"/>
<protein>
    <recommendedName>
        <fullName evidence="2">DUF7582 domain-containing protein</fullName>
    </recommendedName>
</protein>
<dbReference type="GeneID" id="98119640"/>
<dbReference type="RefSeq" id="XP_070857594.1">
    <property type="nucleotide sequence ID" value="XM_071003743.1"/>
</dbReference>
<evidence type="ECO:0000256" key="1">
    <source>
        <dbReference type="SAM" id="MobiDB-lite"/>
    </source>
</evidence>
<feature type="region of interest" description="Disordered" evidence="1">
    <location>
        <begin position="127"/>
        <end position="161"/>
    </location>
</feature>
<feature type="domain" description="DUF7582" evidence="2">
    <location>
        <begin position="177"/>
        <end position="320"/>
    </location>
</feature>
<feature type="compositionally biased region" description="Low complexity" evidence="1">
    <location>
        <begin position="131"/>
        <end position="145"/>
    </location>
</feature>
<comment type="caution">
    <text evidence="3">The sequence shown here is derived from an EMBL/GenBank/DDBJ whole genome shotgun (WGS) entry which is preliminary data.</text>
</comment>
<gene>
    <name evidence="3" type="ORF">HOO65_060244</name>
</gene>
<dbReference type="EMBL" id="JABSNW010000006">
    <property type="protein sequence ID" value="KAL2886414.1"/>
    <property type="molecule type" value="Genomic_DNA"/>
</dbReference>
<evidence type="ECO:0000259" key="2">
    <source>
        <dbReference type="Pfam" id="PF24483"/>
    </source>
</evidence>
<feature type="region of interest" description="Disordered" evidence="1">
    <location>
        <begin position="464"/>
        <end position="494"/>
    </location>
</feature>
<dbReference type="InterPro" id="IPR056004">
    <property type="entry name" value="DUF7582"/>
</dbReference>
<reference evidence="3 4" key="1">
    <citation type="submission" date="2020-05" db="EMBL/GenBank/DDBJ databases">
        <title>Ceratocystis lukuohia genome.</title>
        <authorList>
            <person name="Harrington T.C."/>
            <person name="Kim K."/>
            <person name="Mayers C.G."/>
        </authorList>
    </citation>
    <scope>NUCLEOTIDE SEQUENCE [LARGE SCALE GENOMIC DNA]</scope>
    <source>
        <strain evidence="3 4">C4212</strain>
    </source>
</reference>
<keyword evidence="4" id="KW-1185">Reference proteome</keyword>
<evidence type="ECO:0000313" key="3">
    <source>
        <dbReference type="EMBL" id="KAL2886414.1"/>
    </source>
</evidence>
<name>A0ABR4MDR5_9PEZI</name>
<sequence length="702" mass="75194">MTVTKLRISSPLEAGQSILDACNLPPRLCDALDHASSKLSSKGVSVKLAVALRDYQLPTLTIIPSAYSETGVYASQPPTPDYSPSSTSACYSSTSSRFGSFSNAFSSMRQRLAGHVPLSLSLASTWTSEGTAPSPSHSSAHTPVTPMSPPPMTASTSTTFPSTIDAVSPNGPCALGIRLIQTAKVDAKTTRILNHVFNKVRAKFGIGYDMLPRITAPDACGITDTIIRRSISQDEILYGSTGLTLISLDRYYTFKSALSSFSRTGSSTRLEDAVDELRRLYLANGSRKISRCHITRSYDWLSVSDGALAEVDIMYRRAYGGVEGFGAIEGLSHVVGTANSESNFATLGGNMASLQHRFESVGLNSPELTPLDEKIGVESILRSEVSTMDSRWSGSEYSSEINLPSWEEKSEVFHLANDSSFDPSYLKRASTPRPLQLHRGSTPRGTIAGLEELAPETIAASAPVTAPNPKTITPCPVSTTPPPAPTCERPPATILSRTPLPRILTRSLPRLVIPTSNSPENLPKSMDSQPHLNLQTSFPVTSTTTAPILDGHRGFATSGTVVCTADQPRELTETPITPHPDNDGQPPFFTLKAFPPVTEVATDTLSPSSAIATNFYRMPYEVSNFDAKLSLGRHPHVSIAQLLDPVDPRLSMQSSTTGLGLGPITPNGAEDISPVTRGEWGFLFAGPAFVNARTVAVETCHN</sequence>
<accession>A0ABR4MDR5</accession>
<dbReference type="Pfam" id="PF24483">
    <property type="entry name" value="DUF7582"/>
    <property type="match status" value="1"/>
</dbReference>